<evidence type="ECO:0000313" key="1">
    <source>
        <dbReference type="EMBL" id="MBX39469.1"/>
    </source>
</evidence>
<organism evidence="1">
    <name type="scientific">Rhizophora mucronata</name>
    <name type="common">Asiatic mangrove</name>
    <dbReference type="NCBI Taxonomy" id="61149"/>
    <lineage>
        <taxon>Eukaryota</taxon>
        <taxon>Viridiplantae</taxon>
        <taxon>Streptophyta</taxon>
        <taxon>Embryophyta</taxon>
        <taxon>Tracheophyta</taxon>
        <taxon>Spermatophyta</taxon>
        <taxon>Magnoliopsida</taxon>
        <taxon>eudicotyledons</taxon>
        <taxon>Gunneridae</taxon>
        <taxon>Pentapetalae</taxon>
        <taxon>rosids</taxon>
        <taxon>fabids</taxon>
        <taxon>Malpighiales</taxon>
        <taxon>Rhizophoraceae</taxon>
        <taxon>Rhizophora</taxon>
    </lineage>
</organism>
<proteinExistence type="predicted"/>
<name>A0A2P2NAG3_RHIMU</name>
<reference evidence="1" key="1">
    <citation type="submission" date="2018-02" db="EMBL/GenBank/DDBJ databases">
        <title>Rhizophora mucronata_Transcriptome.</title>
        <authorList>
            <person name="Meera S.P."/>
            <person name="Sreeshan A."/>
            <person name="Augustine A."/>
        </authorList>
    </citation>
    <scope>NUCLEOTIDE SEQUENCE</scope>
    <source>
        <tissue evidence="1">Leaf</tissue>
    </source>
</reference>
<dbReference type="AlphaFoldDB" id="A0A2P2NAG3"/>
<protein>
    <submittedName>
        <fullName evidence="1">Uncharacterized protein</fullName>
    </submittedName>
</protein>
<accession>A0A2P2NAG3</accession>
<sequence length="41" mass="4456">MLSNVVTFSVAAHMARSTYLLTSSCQVTNPPHFQCLCGIQV</sequence>
<dbReference type="EMBL" id="GGEC01058985">
    <property type="protein sequence ID" value="MBX39469.1"/>
    <property type="molecule type" value="Transcribed_RNA"/>
</dbReference>